<evidence type="ECO:0000256" key="3">
    <source>
        <dbReference type="ARBA" id="ARBA00023125"/>
    </source>
</evidence>
<dbReference type="GO" id="GO:0006351">
    <property type="term" value="P:DNA-templated transcription"/>
    <property type="evidence" value="ECO:0007669"/>
    <property type="project" value="TreeGrafter"/>
</dbReference>
<dbReference type="AlphaFoldDB" id="A0A839IV39"/>
<keyword evidence="2" id="KW-0805">Transcription regulation</keyword>
<evidence type="ECO:0000256" key="1">
    <source>
        <dbReference type="ARBA" id="ARBA00009437"/>
    </source>
</evidence>
<dbReference type="Pfam" id="PF00126">
    <property type="entry name" value="HTH_1"/>
    <property type="match status" value="1"/>
</dbReference>
<dbReference type="InterPro" id="IPR058163">
    <property type="entry name" value="LysR-type_TF_proteobact-type"/>
</dbReference>
<dbReference type="GO" id="GO:0003700">
    <property type="term" value="F:DNA-binding transcription factor activity"/>
    <property type="evidence" value="ECO:0007669"/>
    <property type="project" value="InterPro"/>
</dbReference>
<dbReference type="SUPFAM" id="SSF46785">
    <property type="entry name" value="Winged helix' DNA-binding domain"/>
    <property type="match status" value="1"/>
</dbReference>
<dbReference type="Gene3D" id="3.40.190.290">
    <property type="match status" value="1"/>
</dbReference>
<dbReference type="CDD" id="cd08422">
    <property type="entry name" value="PBP2_CrgA_like"/>
    <property type="match status" value="1"/>
</dbReference>
<keyword evidence="4" id="KW-0804">Transcription</keyword>
<dbReference type="InterPro" id="IPR036390">
    <property type="entry name" value="WH_DNA-bd_sf"/>
</dbReference>
<comment type="similarity">
    <text evidence="1">Belongs to the LysR transcriptional regulatory family.</text>
</comment>
<feature type="domain" description="HTH lysR-type" evidence="5">
    <location>
        <begin position="1"/>
        <end position="59"/>
    </location>
</feature>
<dbReference type="InterPro" id="IPR036388">
    <property type="entry name" value="WH-like_DNA-bd_sf"/>
</dbReference>
<gene>
    <name evidence="6" type="ORF">H4O21_16915</name>
</gene>
<dbReference type="InterPro" id="IPR005119">
    <property type="entry name" value="LysR_subst-bd"/>
</dbReference>
<dbReference type="SUPFAM" id="SSF53850">
    <property type="entry name" value="Periplasmic binding protein-like II"/>
    <property type="match status" value="1"/>
</dbReference>
<dbReference type="EMBL" id="JACJFM010000026">
    <property type="protein sequence ID" value="MBB1488287.1"/>
    <property type="molecule type" value="Genomic_DNA"/>
</dbReference>
<reference evidence="6 7" key="1">
    <citation type="submission" date="2020-08" db="EMBL/GenBank/DDBJ databases">
        <title>Oceanospirillum sp. nov. isolated from marine sediment.</title>
        <authorList>
            <person name="Ji X."/>
        </authorList>
    </citation>
    <scope>NUCLEOTIDE SEQUENCE [LARGE SCALE GENOMIC DNA]</scope>
    <source>
        <strain evidence="6 7">D5</strain>
    </source>
</reference>
<keyword evidence="7" id="KW-1185">Reference proteome</keyword>
<dbReference type="PROSITE" id="PS50931">
    <property type="entry name" value="HTH_LYSR"/>
    <property type="match status" value="1"/>
</dbReference>
<dbReference type="InterPro" id="IPR000847">
    <property type="entry name" value="LysR_HTH_N"/>
</dbReference>
<comment type="caution">
    <text evidence="6">The sequence shown here is derived from an EMBL/GenBank/DDBJ whole genome shotgun (WGS) entry which is preliminary data.</text>
</comment>
<name>A0A839IV39_9GAMM</name>
<sequence>MDQLKAIEYFIAVADNGSFSKAASKLGVPVSSVSRQVSALESMLKAELLFRSTRQIRLTEAGQLYLSHCQDISERLSHAQALVNSYQSEPSGTLTISAMPSFGERILVPMIETFQQHYPQVLVDAEFSDEVQDLTLKGIDLCFRGGPLPDKRLVAHKVMENQFYLCASPSYIERYGCPQTPEELEQHKAIYYRGPNGRIPWWVADHLGHRQCRPETVLVTNSSGLLINNILTGRGLCLLPGWALKPYLQDGRLVRIDMANPPRISLEASIGIYLLYQQTRYQIPKVRYAVDFFRQQLAQMDG</sequence>
<evidence type="ECO:0000313" key="7">
    <source>
        <dbReference type="Proteomes" id="UP000565262"/>
    </source>
</evidence>
<dbReference type="GO" id="GO:0043565">
    <property type="term" value="F:sequence-specific DNA binding"/>
    <property type="evidence" value="ECO:0007669"/>
    <property type="project" value="TreeGrafter"/>
</dbReference>
<evidence type="ECO:0000256" key="4">
    <source>
        <dbReference type="ARBA" id="ARBA00023163"/>
    </source>
</evidence>
<evidence type="ECO:0000259" key="5">
    <source>
        <dbReference type="PROSITE" id="PS50931"/>
    </source>
</evidence>
<protein>
    <submittedName>
        <fullName evidence="6">LysR family transcriptional regulator</fullName>
    </submittedName>
</protein>
<organism evidence="6 7">
    <name type="scientific">Oceanospirillum sediminis</name>
    <dbReference type="NCBI Taxonomy" id="2760088"/>
    <lineage>
        <taxon>Bacteria</taxon>
        <taxon>Pseudomonadati</taxon>
        <taxon>Pseudomonadota</taxon>
        <taxon>Gammaproteobacteria</taxon>
        <taxon>Oceanospirillales</taxon>
        <taxon>Oceanospirillaceae</taxon>
        <taxon>Oceanospirillum</taxon>
    </lineage>
</organism>
<dbReference type="Proteomes" id="UP000565262">
    <property type="component" value="Unassembled WGS sequence"/>
</dbReference>
<dbReference type="RefSeq" id="WP_182810059.1">
    <property type="nucleotide sequence ID" value="NZ_JACJFM010000026.1"/>
</dbReference>
<dbReference type="PANTHER" id="PTHR30537">
    <property type="entry name" value="HTH-TYPE TRANSCRIPTIONAL REGULATOR"/>
    <property type="match status" value="1"/>
</dbReference>
<evidence type="ECO:0000313" key="6">
    <source>
        <dbReference type="EMBL" id="MBB1488287.1"/>
    </source>
</evidence>
<dbReference type="Pfam" id="PF03466">
    <property type="entry name" value="LysR_substrate"/>
    <property type="match status" value="1"/>
</dbReference>
<dbReference type="PANTHER" id="PTHR30537:SF10">
    <property type="entry name" value="TRANSCRIPTIONAL REGULATOR-RELATED"/>
    <property type="match status" value="1"/>
</dbReference>
<dbReference type="Gene3D" id="1.10.10.10">
    <property type="entry name" value="Winged helix-like DNA-binding domain superfamily/Winged helix DNA-binding domain"/>
    <property type="match status" value="1"/>
</dbReference>
<evidence type="ECO:0000256" key="2">
    <source>
        <dbReference type="ARBA" id="ARBA00023015"/>
    </source>
</evidence>
<dbReference type="FunFam" id="1.10.10.10:FF:000001">
    <property type="entry name" value="LysR family transcriptional regulator"/>
    <property type="match status" value="1"/>
</dbReference>
<keyword evidence="3" id="KW-0238">DNA-binding</keyword>
<proteinExistence type="inferred from homology"/>
<accession>A0A839IV39</accession>